<reference evidence="1" key="1">
    <citation type="journal article" date="2013" name="Genome Announc.">
        <title>Draft Genome Sequence of Agarivorans albus Strain MKT 106T, an Agarolytic Marine Bacterium.</title>
        <authorList>
            <person name="Yasuike M."/>
            <person name="Nakamura Y."/>
            <person name="Kai W."/>
            <person name="Fujiwara A."/>
            <person name="Fukui Y."/>
            <person name="Satomi M."/>
            <person name="Sano M."/>
        </authorList>
    </citation>
    <scope>NUCLEOTIDE SEQUENCE [LARGE SCALE GENOMIC DNA]</scope>
</reference>
<dbReference type="AlphaFoldDB" id="R9PUC8"/>
<dbReference type="EMBL" id="BARX01000038">
    <property type="protein sequence ID" value="GAD03946.1"/>
    <property type="molecule type" value="Genomic_DNA"/>
</dbReference>
<protein>
    <submittedName>
        <fullName evidence="1">Uncharacterized protein</fullName>
    </submittedName>
</protein>
<comment type="caution">
    <text evidence="1">The sequence shown here is derived from an EMBL/GenBank/DDBJ whole genome shotgun (WGS) entry which is preliminary data.</text>
</comment>
<proteinExistence type="predicted"/>
<dbReference type="Proteomes" id="UP000014461">
    <property type="component" value="Unassembled WGS sequence"/>
</dbReference>
<keyword evidence="2" id="KW-1185">Reference proteome</keyword>
<organism evidence="1 2">
    <name type="scientific">Agarivorans albus MKT 106</name>
    <dbReference type="NCBI Taxonomy" id="1331007"/>
    <lineage>
        <taxon>Bacteria</taxon>
        <taxon>Pseudomonadati</taxon>
        <taxon>Pseudomonadota</taxon>
        <taxon>Gammaproteobacteria</taxon>
        <taxon>Alteromonadales</taxon>
        <taxon>Alteromonadaceae</taxon>
        <taxon>Agarivorans</taxon>
    </lineage>
</organism>
<accession>R9PUC8</accession>
<evidence type="ECO:0000313" key="2">
    <source>
        <dbReference type="Proteomes" id="UP000014461"/>
    </source>
</evidence>
<name>R9PUC8_AGAAL</name>
<sequence>MYIFLLSKLVYLPFITFRIWLERQAKISLAYLFLLPYLVKHLFLNAVAPKTFKSIGYCST</sequence>
<evidence type="ECO:0000313" key="1">
    <source>
        <dbReference type="EMBL" id="GAD03946.1"/>
    </source>
</evidence>
<gene>
    <name evidence="1" type="ORF">AALB_4026</name>
</gene>